<dbReference type="PANTHER" id="PTHR35092">
    <property type="entry name" value="CHLORINASE MJ1651"/>
    <property type="match status" value="1"/>
</dbReference>
<dbReference type="InterPro" id="IPR046469">
    <property type="entry name" value="SAM_HAT_N"/>
</dbReference>
<dbReference type="PIRSF" id="PIRSF006779">
    <property type="entry name" value="UCP006779"/>
    <property type="match status" value="1"/>
</dbReference>
<accession>A0ABN3TZY5</accession>
<dbReference type="Gene3D" id="3.40.50.10790">
    <property type="entry name" value="S-adenosyl-l-methionine hydroxide adenosyltransferase, N-terminal"/>
    <property type="match status" value="1"/>
</dbReference>
<keyword evidence="1" id="KW-0949">S-adenosyl-L-methionine</keyword>
<evidence type="ECO:0000313" key="6">
    <source>
        <dbReference type="Proteomes" id="UP001501842"/>
    </source>
</evidence>
<evidence type="ECO:0000259" key="4">
    <source>
        <dbReference type="Pfam" id="PF20257"/>
    </source>
</evidence>
<dbReference type="EMBL" id="BAAATZ010000005">
    <property type="protein sequence ID" value="GAA2721845.1"/>
    <property type="molecule type" value="Genomic_DNA"/>
</dbReference>
<name>A0ABN3TZY5_9ACTN</name>
<proteinExistence type="inferred from homology"/>
<protein>
    <submittedName>
        <fullName evidence="5">SAM-dependent chlorinase/fluorinase</fullName>
    </submittedName>
</protein>
<evidence type="ECO:0000256" key="2">
    <source>
        <dbReference type="ARBA" id="ARBA00024035"/>
    </source>
</evidence>
<feature type="domain" description="S-adenosyl-l-methionine hydroxide adenosyltransferase C-terminal" evidence="4">
    <location>
        <begin position="185"/>
        <end position="269"/>
    </location>
</feature>
<keyword evidence="6" id="KW-1185">Reference proteome</keyword>
<sequence>MTLPFASADERAGTSPYVSVTTDFGAAYTGVCAGVVARIAPDARVQVLSDEVSKYAVIEGAMLLRQALPYLPVGVHLAVVDPGVGTPRHPVAVRTGRGDFLVGPDNGLLVPAAEALGGVAEARILENPRLRLPTVSSTFHGRDIFAPATAHLANGVPLAEFGPELAPTPLELPEPRTGEGELSASVLYPDDFGSLILGAGPQDLAAAFGPLEYGAELEADGVRVRWAATFGAVPEGEPLLFTDSSGRLALGVNLGSAAARFGLSAGGIVTLRDIRRS</sequence>
<evidence type="ECO:0000313" key="5">
    <source>
        <dbReference type="EMBL" id="GAA2721845.1"/>
    </source>
</evidence>
<dbReference type="RefSeq" id="WP_344449269.1">
    <property type="nucleotide sequence ID" value="NZ_BAAATZ010000005.1"/>
</dbReference>
<dbReference type="InterPro" id="IPR046470">
    <property type="entry name" value="SAM_HAT_C"/>
</dbReference>
<organism evidence="5 6">
    <name type="scientific">Actinocorallia aurantiaca</name>
    <dbReference type="NCBI Taxonomy" id="46204"/>
    <lineage>
        <taxon>Bacteria</taxon>
        <taxon>Bacillati</taxon>
        <taxon>Actinomycetota</taxon>
        <taxon>Actinomycetes</taxon>
        <taxon>Streptosporangiales</taxon>
        <taxon>Thermomonosporaceae</taxon>
        <taxon>Actinocorallia</taxon>
    </lineage>
</organism>
<dbReference type="Gene3D" id="2.40.30.90">
    <property type="entry name" value="Bacterial fluorinating enzyme like"/>
    <property type="match status" value="1"/>
</dbReference>
<feature type="domain" description="S-adenosyl-l-methionine hydroxide adenosyltransferase N-terminal" evidence="3">
    <location>
        <begin position="19"/>
        <end position="162"/>
    </location>
</feature>
<dbReference type="InterPro" id="IPR023228">
    <property type="entry name" value="SAM_OH_AdoTrfase_N_sf"/>
</dbReference>
<dbReference type="Pfam" id="PF20257">
    <property type="entry name" value="SAM_HAT_C"/>
    <property type="match status" value="1"/>
</dbReference>
<gene>
    <name evidence="5" type="ORF">GCM10010439_12980</name>
</gene>
<reference evidence="5 6" key="1">
    <citation type="journal article" date="2019" name="Int. J. Syst. Evol. Microbiol.">
        <title>The Global Catalogue of Microorganisms (GCM) 10K type strain sequencing project: providing services to taxonomists for standard genome sequencing and annotation.</title>
        <authorList>
            <consortium name="The Broad Institute Genomics Platform"/>
            <consortium name="The Broad Institute Genome Sequencing Center for Infectious Disease"/>
            <person name="Wu L."/>
            <person name="Ma J."/>
        </authorList>
    </citation>
    <scope>NUCLEOTIDE SEQUENCE [LARGE SCALE GENOMIC DNA]</scope>
    <source>
        <strain evidence="5 6">JCM 8201</strain>
    </source>
</reference>
<evidence type="ECO:0000259" key="3">
    <source>
        <dbReference type="Pfam" id="PF01887"/>
    </source>
</evidence>
<evidence type="ECO:0000256" key="1">
    <source>
        <dbReference type="ARBA" id="ARBA00022691"/>
    </source>
</evidence>
<dbReference type="InterPro" id="IPR023227">
    <property type="entry name" value="SAM_OH_AdoTrfase_C_sf"/>
</dbReference>
<dbReference type="Proteomes" id="UP001501842">
    <property type="component" value="Unassembled WGS sequence"/>
</dbReference>
<dbReference type="SUPFAM" id="SSF101852">
    <property type="entry name" value="Bacterial fluorinating enzyme, C-terminal domain"/>
    <property type="match status" value="1"/>
</dbReference>
<comment type="caution">
    <text evidence="5">The sequence shown here is derived from an EMBL/GenBank/DDBJ whole genome shotgun (WGS) entry which is preliminary data.</text>
</comment>
<dbReference type="PANTHER" id="PTHR35092:SF1">
    <property type="entry name" value="CHLORINASE MJ1651"/>
    <property type="match status" value="1"/>
</dbReference>
<comment type="similarity">
    <text evidence="2">Belongs to the SAM hydrolase / SAM-dependent halogenase family.</text>
</comment>
<dbReference type="Pfam" id="PF01887">
    <property type="entry name" value="SAM_HAT_N"/>
    <property type="match status" value="1"/>
</dbReference>
<dbReference type="SUPFAM" id="SSF102522">
    <property type="entry name" value="Bacterial fluorinating enzyme, N-terminal domain"/>
    <property type="match status" value="1"/>
</dbReference>
<dbReference type="InterPro" id="IPR002747">
    <property type="entry name" value="SAM_OH_AdoTrfase"/>
</dbReference>